<comment type="caution">
    <text evidence="2">The sequence shown here is derived from an EMBL/GenBank/DDBJ whole genome shotgun (WGS) entry which is preliminary data.</text>
</comment>
<reference evidence="2" key="2">
    <citation type="submission" date="2023-06" db="EMBL/GenBank/DDBJ databases">
        <authorList>
            <person name="Ma L."/>
            <person name="Liu K.-W."/>
            <person name="Li Z."/>
            <person name="Hsiao Y.-Y."/>
            <person name="Qi Y."/>
            <person name="Fu T."/>
            <person name="Tang G."/>
            <person name="Zhang D."/>
            <person name="Sun W.-H."/>
            <person name="Liu D.-K."/>
            <person name="Li Y."/>
            <person name="Chen G.-Z."/>
            <person name="Liu X.-D."/>
            <person name="Liao X.-Y."/>
            <person name="Jiang Y.-T."/>
            <person name="Yu X."/>
            <person name="Hao Y."/>
            <person name="Huang J."/>
            <person name="Zhao X.-W."/>
            <person name="Ke S."/>
            <person name="Chen Y.-Y."/>
            <person name="Wu W.-L."/>
            <person name="Hsu J.-L."/>
            <person name="Lin Y.-F."/>
            <person name="Huang M.-D."/>
            <person name="Li C.-Y."/>
            <person name="Huang L."/>
            <person name="Wang Z.-W."/>
            <person name="Zhao X."/>
            <person name="Zhong W.-Y."/>
            <person name="Peng D.-H."/>
            <person name="Ahmad S."/>
            <person name="Lan S."/>
            <person name="Zhang J.-S."/>
            <person name="Tsai W.-C."/>
            <person name="Van De Peer Y."/>
            <person name="Liu Z.-J."/>
        </authorList>
    </citation>
    <scope>NUCLEOTIDE SEQUENCE</scope>
    <source>
        <strain evidence="2">CP</strain>
        <tissue evidence="2">Leaves</tissue>
    </source>
</reference>
<evidence type="ECO:0000313" key="3">
    <source>
        <dbReference type="Proteomes" id="UP001180020"/>
    </source>
</evidence>
<organism evidence="2 3">
    <name type="scientific">Acorus calamus</name>
    <name type="common">Sweet flag</name>
    <dbReference type="NCBI Taxonomy" id="4465"/>
    <lineage>
        <taxon>Eukaryota</taxon>
        <taxon>Viridiplantae</taxon>
        <taxon>Streptophyta</taxon>
        <taxon>Embryophyta</taxon>
        <taxon>Tracheophyta</taxon>
        <taxon>Spermatophyta</taxon>
        <taxon>Magnoliopsida</taxon>
        <taxon>Liliopsida</taxon>
        <taxon>Acoraceae</taxon>
        <taxon>Acorus</taxon>
    </lineage>
</organism>
<accession>A0AAV9FJ09</accession>
<name>A0AAV9FJ09_ACOCL</name>
<gene>
    <name evidence="2" type="ORF">QJS10_CPA01g00978</name>
</gene>
<dbReference type="AlphaFoldDB" id="A0AAV9FJ09"/>
<evidence type="ECO:0000256" key="1">
    <source>
        <dbReference type="SAM" id="SignalP"/>
    </source>
</evidence>
<evidence type="ECO:0000313" key="2">
    <source>
        <dbReference type="EMBL" id="KAK1325586.1"/>
    </source>
</evidence>
<keyword evidence="1" id="KW-0732">Signal</keyword>
<proteinExistence type="predicted"/>
<reference evidence="2" key="1">
    <citation type="journal article" date="2023" name="Nat. Commun.">
        <title>Diploid and tetraploid genomes of Acorus and the evolution of monocots.</title>
        <authorList>
            <person name="Ma L."/>
            <person name="Liu K.W."/>
            <person name="Li Z."/>
            <person name="Hsiao Y.Y."/>
            <person name="Qi Y."/>
            <person name="Fu T."/>
            <person name="Tang G.D."/>
            <person name="Zhang D."/>
            <person name="Sun W.H."/>
            <person name="Liu D.K."/>
            <person name="Li Y."/>
            <person name="Chen G.Z."/>
            <person name="Liu X.D."/>
            <person name="Liao X.Y."/>
            <person name="Jiang Y.T."/>
            <person name="Yu X."/>
            <person name="Hao Y."/>
            <person name="Huang J."/>
            <person name="Zhao X.W."/>
            <person name="Ke S."/>
            <person name="Chen Y.Y."/>
            <person name="Wu W.L."/>
            <person name="Hsu J.L."/>
            <person name="Lin Y.F."/>
            <person name="Huang M.D."/>
            <person name="Li C.Y."/>
            <person name="Huang L."/>
            <person name="Wang Z.W."/>
            <person name="Zhao X."/>
            <person name="Zhong W.Y."/>
            <person name="Peng D.H."/>
            <person name="Ahmad S."/>
            <person name="Lan S."/>
            <person name="Zhang J.S."/>
            <person name="Tsai W.C."/>
            <person name="Van de Peer Y."/>
            <person name="Liu Z.J."/>
        </authorList>
    </citation>
    <scope>NUCLEOTIDE SEQUENCE</scope>
    <source>
        <strain evidence="2">CP</strain>
    </source>
</reference>
<feature type="signal peptide" evidence="1">
    <location>
        <begin position="1"/>
        <end position="26"/>
    </location>
</feature>
<dbReference type="EMBL" id="JAUJYO010000001">
    <property type="protein sequence ID" value="KAK1325586.1"/>
    <property type="molecule type" value="Genomic_DNA"/>
</dbReference>
<evidence type="ECO:0008006" key="4">
    <source>
        <dbReference type="Google" id="ProtNLM"/>
    </source>
</evidence>
<protein>
    <recommendedName>
        <fullName evidence="4">Peroxidase</fullName>
    </recommendedName>
</protein>
<feature type="chain" id="PRO_5043676020" description="Peroxidase" evidence="1">
    <location>
        <begin position="27"/>
        <end position="63"/>
    </location>
</feature>
<dbReference type="Proteomes" id="UP001180020">
    <property type="component" value="Unassembled WGS sequence"/>
</dbReference>
<sequence>MASNTLFKLSAALALVLFALMNSADAQGLKVGFYAKRCPNLEAIVYKTTARFINVAPTLPHLS</sequence>
<keyword evidence="3" id="KW-1185">Reference proteome</keyword>